<evidence type="ECO:0000256" key="2">
    <source>
        <dbReference type="ARBA" id="ARBA00012438"/>
    </source>
</evidence>
<evidence type="ECO:0000256" key="1">
    <source>
        <dbReference type="ARBA" id="ARBA00000085"/>
    </source>
</evidence>
<dbReference type="InterPro" id="IPR050736">
    <property type="entry name" value="Sensor_HK_Regulatory"/>
</dbReference>
<dbReference type="EMBL" id="BARU01032583">
    <property type="protein sequence ID" value="GAH72734.1"/>
    <property type="molecule type" value="Genomic_DNA"/>
</dbReference>
<dbReference type="InterPro" id="IPR003594">
    <property type="entry name" value="HATPase_dom"/>
</dbReference>
<name>X1J306_9ZZZZ</name>
<dbReference type="InterPro" id="IPR005467">
    <property type="entry name" value="His_kinase_dom"/>
</dbReference>
<keyword evidence="5" id="KW-0902">Two-component regulatory system</keyword>
<dbReference type="EC" id="2.7.13.3" evidence="2"/>
<dbReference type="CDD" id="cd00075">
    <property type="entry name" value="HATPase"/>
    <property type="match status" value="1"/>
</dbReference>
<protein>
    <recommendedName>
        <fullName evidence="2">histidine kinase</fullName>
        <ecNumber evidence="2">2.7.13.3</ecNumber>
    </recommendedName>
</protein>
<dbReference type="PRINTS" id="PR00344">
    <property type="entry name" value="BCTRLSENSOR"/>
</dbReference>
<proteinExistence type="predicted"/>
<dbReference type="Gene3D" id="3.30.565.10">
    <property type="entry name" value="Histidine kinase-like ATPase, C-terminal domain"/>
    <property type="match status" value="1"/>
</dbReference>
<dbReference type="GO" id="GO:0004673">
    <property type="term" value="F:protein histidine kinase activity"/>
    <property type="evidence" value="ECO:0007669"/>
    <property type="project" value="UniProtKB-EC"/>
</dbReference>
<dbReference type="PANTHER" id="PTHR43711">
    <property type="entry name" value="TWO-COMPONENT HISTIDINE KINASE"/>
    <property type="match status" value="1"/>
</dbReference>
<evidence type="ECO:0000256" key="5">
    <source>
        <dbReference type="ARBA" id="ARBA00023012"/>
    </source>
</evidence>
<dbReference type="SUPFAM" id="SSF55874">
    <property type="entry name" value="ATPase domain of HSP90 chaperone/DNA topoisomerase II/histidine kinase"/>
    <property type="match status" value="1"/>
</dbReference>
<dbReference type="GO" id="GO:0000160">
    <property type="term" value="P:phosphorelay signal transduction system"/>
    <property type="evidence" value="ECO:0007669"/>
    <property type="project" value="UniProtKB-KW"/>
</dbReference>
<keyword evidence="4" id="KW-0418">Kinase</keyword>
<keyword evidence="3" id="KW-0808">Transferase</keyword>
<dbReference type="PROSITE" id="PS50109">
    <property type="entry name" value="HIS_KIN"/>
    <property type="match status" value="1"/>
</dbReference>
<feature type="non-terminal residue" evidence="7">
    <location>
        <position position="1"/>
    </location>
</feature>
<sequence length="100" mass="11087">YALSKNGQEHKVITIRVKEPEYRRIRIEVRDNGIGIAEENLTRIFEHGFTTKKDGYGFGLHSAALAANDMKGSISVHSDGPGKGAVFTIELPFQKQEATK</sequence>
<dbReference type="InterPro" id="IPR004358">
    <property type="entry name" value="Sig_transdc_His_kin-like_C"/>
</dbReference>
<evidence type="ECO:0000313" key="7">
    <source>
        <dbReference type="EMBL" id="GAH72734.1"/>
    </source>
</evidence>
<evidence type="ECO:0000256" key="4">
    <source>
        <dbReference type="ARBA" id="ARBA00022777"/>
    </source>
</evidence>
<accession>X1J306</accession>
<dbReference type="AlphaFoldDB" id="X1J306"/>
<dbReference type="InterPro" id="IPR036890">
    <property type="entry name" value="HATPase_C_sf"/>
</dbReference>
<feature type="domain" description="Histidine kinase" evidence="6">
    <location>
        <begin position="1"/>
        <end position="95"/>
    </location>
</feature>
<evidence type="ECO:0000259" key="6">
    <source>
        <dbReference type="PROSITE" id="PS50109"/>
    </source>
</evidence>
<comment type="catalytic activity">
    <reaction evidence="1">
        <text>ATP + protein L-histidine = ADP + protein N-phospho-L-histidine.</text>
        <dbReference type="EC" id="2.7.13.3"/>
    </reaction>
</comment>
<reference evidence="7" key="1">
    <citation type="journal article" date="2014" name="Front. Microbiol.">
        <title>High frequency of phylogenetically diverse reductive dehalogenase-homologous genes in deep subseafloor sedimentary metagenomes.</title>
        <authorList>
            <person name="Kawai M."/>
            <person name="Futagami T."/>
            <person name="Toyoda A."/>
            <person name="Takaki Y."/>
            <person name="Nishi S."/>
            <person name="Hori S."/>
            <person name="Arai W."/>
            <person name="Tsubouchi T."/>
            <person name="Morono Y."/>
            <person name="Uchiyama I."/>
            <person name="Ito T."/>
            <person name="Fujiyama A."/>
            <person name="Inagaki F."/>
            <person name="Takami H."/>
        </authorList>
    </citation>
    <scope>NUCLEOTIDE SEQUENCE</scope>
    <source>
        <strain evidence="7">Expedition CK06-06</strain>
    </source>
</reference>
<dbReference type="SMART" id="SM00387">
    <property type="entry name" value="HATPase_c"/>
    <property type="match status" value="1"/>
</dbReference>
<dbReference type="PANTHER" id="PTHR43711:SF1">
    <property type="entry name" value="HISTIDINE KINASE 1"/>
    <property type="match status" value="1"/>
</dbReference>
<evidence type="ECO:0000256" key="3">
    <source>
        <dbReference type="ARBA" id="ARBA00022679"/>
    </source>
</evidence>
<dbReference type="Pfam" id="PF02518">
    <property type="entry name" value="HATPase_c"/>
    <property type="match status" value="1"/>
</dbReference>
<gene>
    <name evidence="7" type="ORF">S03H2_51364</name>
</gene>
<organism evidence="7">
    <name type="scientific">marine sediment metagenome</name>
    <dbReference type="NCBI Taxonomy" id="412755"/>
    <lineage>
        <taxon>unclassified sequences</taxon>
        <taxon>metagenomes</taxon>
        <taxon>ecological metagenomes</taxon>
    </lineage>
</organism>
<comment type="caution">
    <text evidence="7">The sequence shown here is derived from an EMBL/GenBank/DDBJ whole genome shotgun (WGS) entry which is preliminary data.</text>
</comment>